<proteinExistence type="inferred from homology"/>
<dbReference type="PANTHER" id="PTHR13602:SF2">
    <property type="entry name" value="UPF0488 PROTEIN C8ORF33"/>
    <property type="match status" value="1"/>
</dbReference>
<protein>
    <submittedName>
        <fullName evidence="2">Uncharacterized protein</fullName>
    </submittedName>
</protein>
<evidence type="ECO:0000256" key="1">
    <source>
        <dbReference type="ARBA" id="ARBA00005707"/>
    </source>
</evidence>
<dbReference type="EnsemblMetazoa" id="SCAU006680-RB">
    <property type="protein sequence ID" value="SCAU006680-PB"/>
    <property type="gene ID" value="SCAU006680"/>
</dbReference>
<evidence type="ECO:0000313" key="3">
    <source>
        <dbReference type="Proteomes" id="UP000095300"/>
    </source>
</evidence>
<gene>
    <name evidence="2" type="primary">106094328</name>
</gene>
<comment type="similarity">
    <text evidence="1">Belongs to the UPF0488 family.</text>
</comment>
<dbReference type="Pfam" id="PF15393">
    <property type="entry name" value="DUF4615"/>
    <property type="match status" value="1"/>
</dbReference>
<evidence type="ECO:0000313" key="2">
    <source>
        <dbReference type="EnsemblMetazoa" id="SCAU006680-PA"/>
    </source>
</evidence>
<reference evidence="3" key="1">
    <citation type="submission" date="2015-05" db="EMBL/GenBank/DDBJ databases">
        <authorList>
            <person name="Wilson R.K."/>
            <person name="Warren W.C."/>
            <person name="Olafson P."/>
        </authorList>
    </citation>
    <scope>NUCLEOTIDE SEQUENCE [LARGE SCALE GENOMIC DNA]</scope>
    <source>
        <strain evidence="3">USDA</strain>
    </source>
</reference>
<dbReference type="STRING" id="35570.A0A1I8PBU3"/>
<reference evidence="2" key="2">
    <citation type="submission" date="2020-05" db="UniProtKB">
        <authorList>
            <consortium name="EnsemblMetazoa"/>
        </authorList>
    </citation>
    <scope>IDENTIFICATION</scope>
    <source>
        <strain evidence="2">USDA</strain>
    </source>
</reference>
<dbReference type="OrthoDB" id="20277at2759"/>
<organism evidence="2 3">
    <name type="scientific">Stomoxys calcitrans</name>
    <name type="common">Stable fly</name>
    <name type="synonym">Conops calcitrans</name>
    <dbReference type="NCBI Taxonomy" id="35570"/>
    <lineage>
        <taxon>Eukaryota</taxon>
        <taxon>Metazoa</taxon>
        <taxon>Ecdysozoa</taxon>
        <taxon>Arthropoda</taxon>
        <taxon>Hexapoda</taxon>
        <taxon>Insecta</taxon>
        <taxon>Pterygota</taxon>
        <taxon>Neoptera</taxon>
        <taxon>Endopterygota</taxon>
        <taxon>Diptera</taxon>
        <taxon>Brachycera</taxon>
        <taxon>Muscomorpha</taxon>
        <taxon>Muscoidea</taxon>
        <taxon>Muscidae</taxon>
        <taxon>Stomoxys</taxon>
    </lineage>
</organism>
<name>A0A1I8PBU3_STOCA</name>
<dbReference type="PANTHER" id="PTHR13602">
    <property type="entry name" value="UPF0488 PROTEIN C8ORF33"/>
    <property type="match status" value="1"/>
</dbReference>
<dbReference type="KEGG" id="scac:106094328"/>
<dbReference type="AlphaFoldDB" id="A0A1I8PBU3"/>
<accession>A0A1I8PBU3</accession>
<dbReference type="EnsemblMetazoa" id="SCAU006680-RA">
    <property type="protein sequence ID" value="SCAU006680-PA"/>
    <property type="gene ID" value="SCAU006680"/>
</dbReference>
<sequence length="199" mass="22503">MSKMRKPKTLRAPMPIVANTSSSGREEMDRQFELELCWCVQQLETALNSGKLSQKVADDTHKNLKILKGHNPIIKKRQVMKSSLGDYRAKMKEEEKKMSLAPKQIKFRTSSAGDGKKSSFVKKSAISSSGKDFKFNFKMTPDNDLNEKAQMNSTITRKFESSVNPEKINLNSDGSQFAFNFVIDDIHDDISFDALSIKN</sequence>
<dbReference type="VEuPathDB" id="VectorBase:SCAU006680"/>
<dbReference type="Proteomes" id="UP000095300">
    <property type="component" value="Unassembled WGS sequence"/>
</dbReference>
<dbReference type="InterPro" id="IPR029274">
    <property type="entry name" value="DUF4615"/>
</dbReference>
<keyword evidence="3" id="KW-1185">Reference proteome</keyword>